<dbReference type="Proteomes" id="UP001575652">
    <property type="component" value="Unassembled WGS sequence"/>
</dbReference>
<evidence type="ECO:0000313" key="3">
    <source>
        <dbReference type="EMBL" id="MFB0834008.1"/>
    </source>
</evidence>
<keyword evidence="1" id="KW-0812">Transmembrane</keyword>
<feature type="domain" description="Putative Flp pilus-assembly TadG-like N-terminal" evidence="2">
    <location>
        <begin position="14"/>
        <end position="60"/>
    </location>
</feature>
<organism evidence="3 4">
    <name type="scientific">Arthrobacter halodurans</name>
    <dbReference type="NCBI Taxonomy" id="516699"/>
    <lineage>
        <taxon>Bacteria</taxon>
        <taxon>Bacillati</taxon>
        <taxon>Actinomycetota</taxon>
        <taxon>Actinomycetes</taxon>
        <taxon>Micrococcales</taxon>
        <taxon>Micrococcaceae</taxon>
        <taxon>Arthrobacter</taxon>
    </lineage>
</organism>
<keyword evidence="1" id="KW-0472">Membrane</keyword>
<proteinExistence type="predicted"/>
<accession>A0ABV4UPF9</accession>
<dbReference type="Pfam" id="PF13400">
    <property type="entry name" value="Tad"/>
    <property type="match status" value="1"/>
</dbReference>
<evidence type="ECO:0000256" key="1">
    <source>
        <dbReference type="SAM" id="Phobius"/>
    </source>
</evidence>
<name>A0ABV4UPF9_9MICC</name>
<evidence type="ECO:0000313" key="4">
    <source>
        <dbReference type="Proteomes" id="UP001575652"/>
    </source>
</evidence>
<gene>
    <name evidence="3" type="ORF">ACETWP_05340</name>
</gene>
<feature type="transmembrane region" description="Helical" evidence="1">
    <location>
        <begin position="15"/>
        <end position="35"/>
    </location>
</feature>
<keyword evidence="4" id="KW-1185">Reference proteome</keyword>
<reference evidence="3 4" key="1">
    <citation type="submission" date="2024-09" db="EMBL/GenBank/DDBJ databases">
        <authorList>
            <person name="Salinas-Garcia M.A."/>
            <person name="Prieme A."/>
        </authorList>
    </citation>
    <scope>NUCLEOTIDE SEQUENCE [LARGE SCALE GENOMIC DNA]</scope>
    <source>
        <strain evidence="3 4">DSM 21081</strain>
    </source>
</reference>
<comment type="caution">
    <text evidence="3">The sequence shown here is derived from an EMBL/GenBank/DDBJ whole genome shotgun (WGS) entry which is preliminary data.</text>
</comment>
<dbReference type="InterPro" id="IPR028087">
    <property type="entry name" value="Tad_N"/>
</dbReference>
<evidence type="ECO:0000259" key="2">
    <source>
        <dbReference type="Pfam" id="PF13400"/>
    </source>
</evidence>
<sequence>MAAVLQLKARDERGASAVLVAVMMVALLGFAAVSIDVGRLYWEKAQLQNGADAGALAVASVCGKNETDPQCINPNSLTSGLANANAVDGLTNVRSVIVDTVANRVVVETGALETGTSTNRVSLWFAKVLDPSLASAEVATAATARWGGPSSLTSLFPLAFSQCEVDSSPTFDGELQFLLSHGNGNDKKDTCHSTSSGQELPGGFGWIDQASGGSCEAQTTIGAWATSDTGNNLKSGCPTRLAEWKTVLQKGGKIIALLPVFDKTEGSGNNGRYRIHGYAAVDVRGWNFQSGNDYLPTDAQKVFDDGNYKNSDLGIIGRFTRYVFDEIDGEPGTDGSPYGANIVSLTG</sequence>
<keyword evidence="1" id="KW-1133">Transmembrane helix</keyword>
<dbReference type="RefSeq" id="WP_373971180.1">
    <property type="nucleotide sequence ID" value="NZ_JBHDLJ010000003.1"/>
</dbReference>
<protein>
    <submittedName>
        <fullName evidence="3">TadE/TadG family type IV pilus assembly protein</fullName>
    </submittedName>
</protein>
<dbReference type="EMBL" id="JBHDLJ010000003">
    <property type="protein sequence ID" value="MFB0834008.1"/>
    <property type="molecule type" value="Genomic_DNA"/>
</dbReference>